<dbReference type="EMBL" id="JARBJD010000115">
    <property type="protein sequence ID" value="KAK2951681.1"/>
    <property type="molecule type" value="Genomic_DNA"/>
</dbReference>
<evidence type="ECO:0000313" key="1">
    <source>
        <dbReference type="EMBL" id="KAK2951681.1"/>
    </source>
</evidence>
<organism evidence="1 2">
    <name type="scientific">Blattamonas nauphoetae</name>
    <dbReference type="NCBI Taxonomy" id="2049346"/>
    <lineage>
        <taxon>Eukaryota</taxon>
        <taxon>Metamonada</taxon>
        <taxon>Preaxostyla</taxon>
        <taxon>Oxymonadida</taxon>
        <taxon>Blattamonas</taxon>
    </lineage>
</organism>
<evidence type="ECO:0000313" key="2">
    <source>
        <dbReference type="Proteomes" id="UP001281761"/>
    </source>
</evidence>
<dbReference type="Proteomes" id="UP001281761">
    <property type="component" value="Unassembled WGS sequence"/>
</dbReference>
<comment type="caution">
    <text evidence="1">The sequence shown here is derived from an EMBL/GenBank/DDBJ whole genome shotgun (WGS) entry which is preliminary data.</text>
</comment>
<name>A0ABQ9XGU0_9EUKA</name>
<gene>
    <name evidence="1" type="ORF">BLNAU_13420</name>
</gene>
<protein>
    <submittedName>
        <fullName evidence="1">Uncharacterized protein</fullName>
    </submittedName>
</protein>
<accession>A0ABQ9XGU0</accession>
<proteinExistence type="predicted"/>
<sequence length="274" mass="29798">MRLSSKTLSVSPHHETAPSRKVTTLAISPPFIHLRRALTIIKLCVASFSLPEDTTTTKLSVANSRALRDSAVCLDNSLKFTISNSATFSVSCIRWAELVSDDIVTCSERCCRNAGNIAQRENYRSASMNGWRMLQSIPTTKISSVRPLSSLICPCKAQNCNDGSNKLTIEKETSFVVPDIVRRNGLSTPNYLMSVTLIEQFPEGNSTASISTTPVSTARLIGIGAVSCLSADIVSPFVRIQRNCVVLTLSGRALPPHDHILSPENPPDLKDSPR</sequence>
<reference evidence="1 2" key="1">
    <citation type="journal article" date="2022" name="bioRxiv">
        <title>Genomics of Preaxostyla Flagellates Illuminates Evolutionary Transitions and the Path Towards Mitochondrial Loss.</title>
        <authorList>
            <person name="Novak L.V.F."/>
            <person name="Treitli S.C."/>
            <person name="Pyrih J."/>
            <person name="Halakuc P."/>
            <person name="Pipaliya S.V."/>
            <person name="Vacek V."/>
            <person name="Brzon O."/>
            <person name="Soukal P."/>
            <person name="Eme L."/>
            <person name="Dacks J.B."/>
            <person name="Karnkowska A."/>
            <person name="Elias M."/>
            <person name="Hampl V."/>
        </authorList>
    </citation>
    <scope>NUCLEOTIDE SEQUENCE [LARGE SCALE GENOMIC DNA]</scope>
    <source>
        <strain evidence="1">NAU3</strain>
        <tissue evidence="1">Gut</tissue>
    </source>
</reference>
<keyword evidence="2" id="KW-1185">Reference proteome</keyword>